<protein>
    <submittedName>
        <fullName evidence="1">Uncharacterized protein</fullName>
    </submittedName>
</protein>
<evidence type="ECO:0000313" key="1">
    <source>
        <dbReference type="EMBL" id="HIZ58411.1"/>
    </source>
</evidence>
<sequence>MNRIPNWLKWLVVALVFALMGAAVLAVDRRASRVDMPDPDNTFGIYREADA</sequence>
<proteinExistence type="predicted"/>
<name>A0A9D2FHD2_9FIRM</name>
<dbReference type="EMBL" id="DXBJ01000051">
    <property type="protein sequence ID" value="HIZ58411.1"/>
    <property type="molecule type" value="Genomic_DNA"/>
</dbReference>
<dbReference type="AlphaFoldDB" id="A0A9D2FHD2"/>
<reference evidence="1" key="1">
    <citation type="journal article" date="2021" name="PeerJ">
        <title>Extensive microbial diversity within the chicken gut microbiome revealed by metagenomics and culture.</title>
        <authorList>
            <person name="Gilroy R."/>
            <person name="Ravi A."/>
            <person name="Getino M."/>
            <person name="Pursley I."/>
            <person name="Horton D.L."/>
            <person name="Alikhan N.F."/>
            <person name="Baker D."/>
            <person name="Gharbi K."/>
            <person name="Hall N."/>
            <person name="Watson M."/>
            <person name="Adriaenssens E.M."/>
            <person name="Foster-Nyarko E."/>
            <person name="Jarju S."/>
            <person name="Secka A."/>
            <person name="Antonio M."/>
            <person name="Oren A."/>
            <person name="Chaudhuri R.R."/>
            <person name="La Ragione R."/>
            <person name="Hildebrand F."/>
            <person name="Pallen M.J."/>
        </authorList>
    </citation>
    <scope>NUCLEOTIDE SEQUENCE</scope>
    <source>
        <strain evidence="1">ChiBcec16-3735</strain>
    </source>
</reference>
<accession>A0A9D2FHD2</accession>
<reference evidence="1" key="2">
    <citation type="submission" date="2021-04" db="EMBL/GenBank/DDBJ databases">
        <authorList>
            <person name="Gilroy R."/>
        </authorList>
    </citation>
    <scope>NUCLEOTIDE SEQUENCE</scope>
    <source>
        <strain evidence="1">ChiBcec16-3735</strain>
    </source>
</reference>
<comment type="caution">
    <text evidence="1">The sequence shown here is derived from an EMBL/GenBank/DDBJ whole genome shotgun (WGS) entry which is preliminary data.</text>
</comment>
<gene>
    <name evidence="1" type="ORF">H9725_07515</name>
</gene>
<organism evidence="1 2">
    <name type="scientific">Candidatus Faecalibacterium gallistercoris</name>
    <dbReference type="NCBI Taxonomy" id="2838579"/>
    <lineage>
        <taxon>Bacteria</taxon>
        <taxon>Bacillati</taxon>
        <taxon>Bacillota</taxon>
        <taxon>Clostridia</taxon>
        <taxon>Eubacteriales</taxon>
        <taxon>Oscillospiraceae</taxon>
        <taxon>Faecalibacterium</taxon>
    </lineage>
</organism>
<evidence type="ECO:0000313" key="2">
    <source>
        <dbReference type="Proteomes" id="UP000824065"/>
    </source>
</evidence>
<dbReference type="Proteomes" id="UP000824065">
    <property type="component" value="Unassembled WGS sequence"/>
</dbReference>